<reference evidence="1 2" key="1">
    <citation type="journal article" date="2018" name="Nat. Ecol. Evol.">
        <title>Pezizomycetes genomes reveal the molecular basis of ectomycorrhizal truffle lifestyle.</title>
        <authorList>
            <person name="Murat C."/>
            <person name="Payen T."/>
            <person name="Noel B."/>
            <person name="Kuo A."/>
            <person name="Morin E."/>
            <person name="Chen J."/>
            <person name="Kohler A."/>
            <person name="Krizsan K."/>
            <person name="Balestrini R."/>
            <person name="Da Silva C."/>
            <person name="Montanini B."/>
            <person name="Hainaut M."/>
            <person name="Levati E."/>
            <person name="Barry K.W."/>
            <person name="Belfiori B."/>
            <person name="Cichocki N."/>
            <person name="Clum A."/>
            <person name="Dockter R.B."/>
            <person name="Fauchery L."/>
            <person name="Guy J."/>
            <person name="Iotti M."/>
            <person name="Le Tacon F."/>
            <person name="Lindquist E.A."/>
            <person name="Lipzen A."/>
            <person name="Malagnac F."/>
            <person name="Mello A."/>
            <person name="Molinier V."/>
            <person name="Miyauchi S."/>
            <person name="Poulain J."/>
            <person name="Riccioni C."/>
            <person name="Rubini A."/>
            <person name="Sitrit Y."/>
            <person name="Splivallo R."/>
            <person name="Traeger S."/>
            <person name="Wang M."/>
            <person name="Zifcakova L."/>
            <person name="Wipf D."/>
            <person name="Zambonelli A."/>
            <person name="Paolocci F."/>
            <person name="Nowrousian M."/>
            <person name="Ottonello S."/>
            <person name="Baldrian P."/>
            <person name="Spatafora J.W."/>
            <person name="Henrissat B."/>
            <person name="Nagy L.G."/>
            <person name="Aury J.M."/>
            <person name="Wincker P."/>
            <person name="Grigoriev I.V."/>
            <person name="Bonfante P."/>
            <person name="Martin F.M."/>
        </authorList>
    </citation>
    <scope>NUCLEOTIDE SEQUENCE [LARGE SCALE GENOMIC DNA]</scope>
    <source>
        <strain evidence="1 2">120613-1</strain>
    </source>
</reference>
<keyword evidence="2" id="KW-1185">Reference proteome</keyword>
<sequence>MASSWRMGLMLARWFDFGYCGSDDLDVLVALVRWSEWWARVRSGMDDWFGMMGHGMSLEDVIVMDLGFGVVLWRWL</sequence>
<evidence type="ECO:0000313" key="2">
    <source>
        <dbReference type="Proteomes" id="UP000276215"/>
    </source>
</evidence>
<evidence type="ECO:0000313" key="1">
    <source>
        <dbReference type="EMBL" id="RPA98814.1"/>
    </source>
</evidence>
<proteinExistence type="predicted"/>
<name>A0A3N4JYQ6_9PEZI</name>
<accession>A0A3N4JYQ6</accession>
<gene>
    <name evidence="1" type="ORF">L873DRAFT_1807488</name>
</gene>
<dbReference type="AlphaFoldDB" id="A0A3N4JYQ6"/>
<dbReference type="EMBL" id="ML120392">
    <property type="protein sequence ID" value="RPA98814.1"/>
    <property type="molecule type" value="Genomic_DNA"/>
</dbReference>
<dbReference type="Proteomes" id="UP000276215">
    <property type="component" value="Unassembled WGS sequence"/>
</dbReference>
<organism evidence="1 2">
    <name type="scientific">Choiromyces venosus 120613-1</name>
    <dbReference type="NCBI Taxonomy" id="1336337"/>
    <lineage>
        <taxon>Eukaryota</taxon>
        <taxon>Fungi</taxon>
        <taxon>Dikarya</taxon>
        <taxon>Ascomycota</taxon>
        <taxon>Pezizomycotina</taxon>
        <taxon>Pezizomycetes</taxon>
        <taxon>Pezizales</taxon>
        <taxon>Tuberaceae</taxon>
        <taxon>Choiromyces</taxon>
    </lineage>
</organism>
<protein>
    <submittedName>
        <fullName evidence="1">Uncharacterized protein</fullName>
    </submittedName>
</protein>